<proteinExistence type="predicted"/>
<feature type="chain" id="PRO_5038658242" evidence="1">
    <location>
        <begin position="24"/>
        <end position="160"/>
    </location>
</feature>
<comment type="caution">
    <text evidence="2">The sequence shown here is derived from an EMBL/GenBank/DDBJ whole genome shotgun (WGS) entry which is preliminary data.</text>
</comment>
<keyword evidence="1" id="KW-0732">Signal</keyword>
<dbReference type="EMBL" id="JAIWYP010000002">
    <property type="protein sequence ID" value="KAH3868891.1"/>
    <property type="molecule type" value="Genomic_DNA"/>
</dbReference>
<evidence type="ECO:0000256" key="1">
    <source>
        <dbReference type="SAM" id="SignalP"/>
    </source>
</evidence>
<reference evidence="2" key="1">
    <citation type="journal article" date="2019" name="bioRxiv">
        <title>The Genome of the Zebra Mussel, Dreissena polymorpha: A Resource for Invasive Species Research.</title>
        <authorList>
            <person name="McCartney M.A."/>
            <person name="Auch B."/>
            <person name="Kono T."/>
            <person name="Mallez S."/>
            <person name="Zhang Y."/>
            <person name="Obille A."/>
            <person name="Becker A."/>
            <person name="Abrahante J.E."/>
            <person name="Garbe J."/>
            <person name="Badalamenti J.P."/>
            <person name="Herman A."/>
            <person name="Mangelson H."/>
            <person name="Liachko I."/>
            <person name="Sullivan S."/>
            <person name="Sone E.D."/>
            <person name="Koren S."/>
            <person name="Silverstein K.A.T."/>
            <person name="Beckman K.B."/>
            <person name="Gohl D.M."/>
        </authorList>
    </citation>
    <scope>NUCLEOTIDE SEQUENCE</scope>
    <source>
        <strain evidence="2">Duluth1</strain>
        <tissue evidence="2">Whole animal</tissue>
    </source>
</reference>
<feature type="signal peptide" evidence="1">
    <location>
        <begin position="1"/>
        <end position="23"/>
    </location>
</feature>
<name>A0A9D4RHL8_DREPO</name>
<organism evidence="2 3">
    <name type="scientific">Dreissena polymorpha</name>
    <name type="common">Zebra mussel</name>
    <name type="synonym">Mytilus polymorpha</name>
    <dbReference type="NCBI Taxonomy" id="45954"/>
    <lineage>
        <taxon>Eukaryota</taxon>
        <taxon>Metazoa</taxon>
        <taxon>Spiralia</taxon>
        <taxon>Lophotrochozoa</taxon>
        <taxon>Mollusca</taxon>
        <taxon>Bivalvia</taxon>
        <taxon>Autobranchia</taxon>
        <taxon>Heteroconchia</taxon>
        <taxon>Euheterodonta</taxon>
        <taxon>Imparidentia</taxon>
        <taxon>Neoheterodontei</taxon>
        <taxon>Myida</taxon>
        <taxon>Dreissenoidea</taxon>
        <taxon>Dreissenidae</taxon>
        <taxon>Dreissena</taxon>
    </lineage>
</organism>
<protein>
    <submittedName>
        <fullName evidence="2">Uncharacterized protein</fullName>
    </submittedName>
</protein>
<gene>
    <name evidence="2" type="ORF">DPMN_032046</name>
</gene>
<dbReference type="AlphaFoldDB" id="A0A9D4RHL8"/>
<dbReference type="Proteomes" id="UP000828390">
    <property type="component" value="Unassembled WGS sequence"/>
</dbReference>
<reference evidence="2" key="2">
    <citation type="submission" date="2020-11" db="EMBL/GenBank/DDBJ databases">
        <authorList>
            <person name="McCartney M.A."/>
            <person name="Auch B."/>
            <person name="Kono T."/>
            <person name="Mallez S."/>
            <person name="Becker A."/>
            <person name="Gohl D.M."/>
            <person name="Silverstein K.A.T."/>
            <person name="Koren S."/>
            <person name="Bechman K.B."/>
            <person name="Herman A."/>
            <person name="Abrahante J.E."/>
            <person name="Garbe J."/>
        </authorList>
    </citation>
    <scope>NUCLEOTIDE SEQUENCE</scope>
    <source>
        <strain evidence="2">Duluth1</strain>
        <tissue evidence="2">Whole animal</tissue>
    </source>
</reference>
<evidence type="ECO:0000313" key="3">
    <source>
        <dbReference type="Proteomes" id="UP000828390"/>
    </source>
</evidence>
<accession>A0A9D4RHL8</accession>
<sequence length="160" mass="18472">MLHERNLFFWLGASLLELRTALSTKQLPYYMIPERNLTAATGVNDTQNRTWIATLTDVMDEGPKIVRRLPKVRHAIISHPGPLLWYAKKTVELEILILEETKSISVTSENCVGNILDHILRPELMVRVHEIVHDIFEQMRSEGSTQGIFYLRCPIYLNDC</sequence>
<evidence type="ECO:0000313" key="2">
    <source>
        <dbReference type="EMBL" id="KAH3868891.1"/>
    </source>
</evidence>
<keyword evidence="3" id="KW-1185">Reference proteome</keyword>